<dbReference type="AlphaFoldDB" id="A0A2W5A5B6"/>
<dbReference type="Proteomes" id="UP000249557">
    <property type="component" value="Unassembled WGS sequence"/>
</dbReference>
<proteinExistence type="predicted"/>
<comment type="caution">
    <text evidence="1">The sequence shown here is derived from an EMBL/GenBank/DDBJ whole genome shotgun (WGS) entry which is preliminary data.</text>
</comment>
<accession>A0A2W5A5B6</accession>
<reference evidence="1 2" key="1">
    <citation type="submission" date="2017-08" db="EMBL/GenBank/DDBJ databases">
        <title>Infants hospitalized years apart are colonized by the same room-sourced microbial strains.</title>
        <authorList>
            <person name="Brooks B."/>
            <person name="Olm M.R."/>
            <person name="Firek B.A."/>
            <person name="Baker R."/>
            <person name="Thomas B.C."/>
            <person name="Morowitz M.J."/>
            <person name="Banfield J.F."/>
        </authorList>
    </citation>
    <scope>NUCLEOTIDE SEQUENCE [LARGE SCALE GENOMIC DNA]</scope>
    <source>
        <strain evidence="1">S2_018_000_R2_104</strain>
    </source>
</reference>
<dbReference type="PROSITE" id="PS51257">
    <property type="entry name" value="PROKAR_LIPOPROTEIN"/>
    <property type="match status" value="1"/>
</dbReference>
<evidence type="ECO:0000313" key="2">
    <source>
        <dbReference type="Proteomes" id="UP000249557"/>
    </source>
</evidence>
<evidence type="ECO:0000313" key="1">
    <source>
        <dbReference type="EMBL" id="PZO88382.1"/>
    </source>
</evidence>
<sequence length="183" mass="19915">MPFTRLARTISVFIVLAATLITITSCDSYRGEAKYPTGLDRTTTGGDIYGKQESVFGEGGLSLLGGKKKEDDGANGIGVNSYLWRASLDTVSFMPLASADPFGGVIITDWYIAEEKPNERFKVNVFILDKQLRADGVKVKVFRQVQKGGKWIDSTVADNTGPQMEDAILTRARQLRVAAMGGE</sequence>
<dbReference type="EMBL" id="QFNK01000019">
    <property type="protein sequence ID" value="PZO88382.1"/>
    <property type="molecule type" value="Genomic_DNA"/>
</dbReference>
<protein>
    <submittedName>
        <fullName evidence="1">DUF3576 domain-containing protein</fullName>
    </submittedName>
</protein>
<gene>
    <name evidence="1" type="ORF">DI626_01850</name>
</gene>
<organism evidence="1 2">
    <name type="scientific">Micavibrio aeruginosavorus</name>
    <dbReference type="NCBI Taxonomy" id="349221"/>
    <lineage>
        <taxon>Bacteria</taxon>
        <taxon>Pseudomonadati</taxon>
        <taxon>Bdellovibrionota</taxon>
        <taxon>Bdellovibrionia</taxon>
        <taxon>Bdellovibrionales</taxon>
        <taxon>Pseudobdellovibrionaceae</taxon>
        <taxon>Micavibrio</taxon>
    </lineage>
</organism>
<dbReference type="Pfam" id="PF12100">
    <property type="entry name" value="DUF3576"/>
    <property type="match status" value="1"/>
</dbReference>
<name>A0A2W5A5B6_9BACT</name>
<dbReference type="InterPro" id="IPR021959">
    <property type="entry name" value="DUF3576"/>
</dbReference>